<organism evidence="1 2">
    <name type="scientific">Cetraspora pellucida</name>
    <dbReference type="NCBI Taxonomy" id="1433469"/>
    <lineage>
        <taxon>Eukaryota</taxon>
        <taxon>Fungi</taxon>
        <taxon>Fungi incertae sedis</taxon>
        <taxon>Mucoromycota</taxon>
        <taxon>Glomeromycotina</taxon>
        <taxon>Glomeromycetes</taxon>
        <taxon>Diversisporales</taxon>
        <taxon>Gigasporaceae</taxon>
        <taxon>Cetraspora</taxon>
    </lineage>
</organism>
<comment type="caution">
    <text evidence="1">The sequence shown here is derived from an EMBL/GenBank/DDBJ whole genome shotgun (WGS) entry which is preliminary data.</text>
</comment>
<proteinExistence type="predicted"/>
<dbReference type="EMBL" id="CAJVPW010001996">
    <property type="protein sequence ID" value="CAG8496743.1"/>
    <property type="molecule type" value="Genomic_DNA"/>
</dbReference>
<keyword evidence="2" id="KW-1185">Reference proteome</keyword>
<name>A0ACA9KX75_9GLOM</name>
<protein>
    <submittedName>
        <fullName evidence="1">10015_t:CDS:1</fullName>
    </submittedName>
</protein>
<reference evidence="1" key="1">
    <citation type="submission" date="2021-06" db="EMBL/GenBank/DDBJ databases">
        <authorList>
            <person name="Kallberg Y."/>
            <person name="Tangrot J."/>
            <person name="Rosling A."/>
        </authorList>
    </citation>
    <scope>NUCLEOTIDE SEQUENCE</scope>
    <source>
        <strain evidence="1">28 12/20/2015</strain>
    </source>
</reference>
<evidence type="ECO:0000313" key="1">
    <source>
        <dbReference type="EMBL" id="CAG8496743.1"/>
    </source>
</evidence>
<dbReference type="Proteomes" id="UP000789366">
    <property type="component" value="Unassembled WGS sequence"/>
</dbReference>
<accession>A0ACA9KX75</accession>
<evidence type="ECO:0000313" key="2">
    <source>
        <dbReference type="Proteomes" id="UP000789366"/>
    </source>
</evidence>
<sequence length="433" mass="50779">MIILIASANSKLYQKNKKISGIIYQLPHIGKVCHNFFQAFWLCGRDVITHLCNWIRECQSMLPKLYGNIGRHLKNILSVETVNKAKLFIKSLGEQHDEQQAIRKYTHKKINGQITVNYEKVDIILLPSHYSYDRFLVAYNSMNSENHISSRWTFQKLWKNNNELSKIIIKKPSKDVCDECILYKHALKESDNKTDEDLDEQLITHISDYREMRKLYEDDVQEAKNCDRFSLHVHQFGLVDKGIDRHWHAIYSKGKALKGSNEVASILHQFLVSTAEIKYQFQIKRHTRNSVDRGFGRTKIEYVKSEAWCINHLAEIINRSADNNIAINLDEQTELFYDWISALGKLYRKLPAIQKYHLFQFSYKKPGLMKAKKILAKDLLEQKQFELWDKIRKYCPAEFQNILCPKPSDDVINRAKKQKGANTKKAQNKNLEK</sequence>
<gene>
    <name evidence="1" type="ORF">SPELUC_LOCUS2814</name>
</gene>